<dbReference type="AlphaFoldDB" id="A0A1G2KNB5"/>
<evidence type="ECO:0000256" key="3">
    <source>
        <dbReference type="ARBA" id="ARBA00022475"/>
    </source>
</evidence>
<dbReference type="GO" id="GO:0005886">
    <property type="term" value="C:plasma membrane"/>
    <property type="evidence" value="ECO:0007669"/>
    <property type="project" value="UniProtKB-SubCell"/>
</dbReference>
<evidence type="ECO:0008006" key="11">
    <source>
        <dbReference type="Google" id="ProtNLM"/>
    </source>
</evidence>
<dbReference type="GO" id="GO:0015031">
    <property type="term" value="P:protein transport"/>
    <property type="evidence" value="ECO:0007669"/>
    <property type="project" value="UniProtKB-KW"/>
</dbReference>
<keyword evidence="3" id="KW-1003">Cell membrane</keyword>
<keyword evidence="7" id="KW-0653">Protein transport</keyword>
<keyword evidence="4 7" id="KW-0812">Transmembrane</keyword>
<evidence type="ECO:0000256" key="4">
    <source>
        <dbReference type="ARBA" id="ARBA00022692"/>
    </source>
</evidence>
<dbReference type="InterPro" id="IPR003400">
    <property type="entry name" value="ExbD"/>
</dbReference>
<dbReference type="EMBL" id="MHQI01000003">
    <property type="protein sequence ID" value="OHA00907.1"/>
    <property type="molecule type" value="Genomic_DNA"/>
</dbReference>
<dbReference type="PANTHER" id="PTHR30558:SF3">
    <property type="entry name" value="BIOPOLYMER TRANSPORT PROTEIN EXBD-RELATED"/>
    <property type="match status" value="1"/>
</dbReference>
<keyword evidence="7" id="KW-0813">Transport</keyword>
<feature type="transmembrane region" description="Helical" evidence="8">
    <location>
        <begin position="21"/>
        <end position="40"/>
    </location>
</feature>
<dbReference type="GO" id="GO:0022857">
    <property type="term" value="F:transmembrane transporter activity"/>
    <property type="evidence" value="ECO:0007669"/>
    <property type="project" value="InterPro"/>
</dbReference>
<sequence>MKFKRHNKLEHGLRQIDIAPMIDCVFLLLIFFMLTSSFTFQSGINVKLPKAVTSDIIQDQNVIVTITSENVIYLNGTVITLKELGRKLKESNYKTKPLLIRSDRRASVGRVVDVWDLCRNLGIERIHIATNQDQ</sequence>
<dbReference type="STRING" id="1802270.A3C07_03385"/>
<keyword evidence="5 8" id="KW-1133">Transmembrane helix</keyword>
<comment type="caution">
    <text evidence="9">The sequence shown here is derived from an EMBL/GenBank/DDBJ whole genome shotgun (WGS) entry which is preliminary data.</text>
</comment>
<keyword evidence="6 8" id="KW-0472">Membrane</keyword>
<gene>
    <name evidence="9" type="ORF">A3C07_03385</name>
</gene>
<evidence type="ECO:0000256" key="7">
    <source>
        <dbReference type="RuleBase" id="RU003879"/>
    </source>
</evidence>
<evidence type="ECO:0000256" key="2">
    <source>
        <dbReference type="ARBA" id="ARBA00005811"/>
    </source>
</evidence>
<evidence type="ECO:0000313" key="10">
    <source>
        <dbReference type="Proteomes" id="UP000179023"/>
    </source>
</evidence>
<evidence type="ECO:0000256" key="1">
    <source>
        <dbReference type="ARBA" id="ARBA00004162"/>
    </source>
</evidence>
<evidence type="ECO:0000256" key="5">
    <source>
        <dbReference type="ARBA" id="ARBA00022989"/>
    </source>
</evidence>
<dbReference type="PANTHER" id="PTHR30558">
    <property type="entry name" value="EXBD MEMBRANE COMPONENT OF PMF-DRIVEN MACROMOLECULE IMPORT SYSTEM"/>
    <property type="match status" value="1"/>
</dbReference>
<evidence type="ECO:0000256" key="6">
    <source>
        <dbReference type="ARBA" id="ARBA00023136"/>
    </source>
</evidence>
<evidence type="ECO:0000313" key="9">
    <source>
        <dbReference type="EMBL" id="OHA00907.1"/>
    </source>
</evidence>
<comment type="similarity">
    <text evidence="2 7">Belongs to the ExbD/TolR family.</text>
</comment>
<protein>
    <recommendedName>
        <fullName evidence="11">Biopolymer transporter ExbD</fullName>
    </recommendedName>
</protein>
<organism evidence="9 10">
    <name type="scientific">Candidatus Sungbacteria bacterium RIFCSPHIGHO2_02_FULL_47_11</name>
    <dbReference type="NCBI Taxonomy" id="1802270"/>
    <lineage>
        <taxon>Bacteria</taxon>
        <taxon>Candidatus Sungiibacteriota</taxon>
    </lineage>
</organism>
<accession>A0A1G2KNB5</accession>
<name>A0A1G2KNB5_9BACT</name>
<reference evidence="9 10" key="1">
    <citation type="journal article" date="2016" name="Nat. Commun.">
        <title>Thousands of microbial genomes shed light on interconnected biogeochemical processes in an aquifer system.</title>
        <authorList>
            <person name="Anantharaman K."/>
            <person name="Brown C.T."/>
            <person name="Hug L.A."/>
            <person name="Sharon I."/>
            <person name="Castelle C.J."/>
            <person name="Probst A.J."/>
            <person name="Thomas B.C."/>
            <person name="Singh A."/>
            <person name="Wilkins M.J."/>
            <person name="Karaoz U."/>
            <person name="Brodie E.L."/>
            <person name="Williams K.H."/>
            <person name="Hubbard S.S."/>
            <person name="Banfield J.F."/>
        </authorList>
    </citation>
    <scope>NUCLEOTIDE SEQUENCE [LARGE SCALE GENOMIC DNA]</scope>
</reference>
<dbReference type="Gene3D" id="3.30.420.270">
    <property type="match status" value="1"/>
</dbReference>
<evidence type="ECO:0000256" key="8">
    <source>
        <dbReference type="SAM" id="Phobius"/>
    </source>
</evidence>
<comment type="subcellular location">
    <subcellularLocation>
        <location evidence="1">Cell membrane</location>
        <topology evidence="1">Single-pass membrane protein</topology>
    </subcellularLocation>
    <subcellularLocation>
        <location evidence="7">Cell membrane</location>
        <topology evidence="7">Single-pass type II membrane protein</topology>
    </subcellularLocation>
</comment>
<proteinExistence type="inferred from homology"/>
<dbReference type="Pfam" id="PF02472">
    <property type="entry name" value="ExbD"/>
    <property type="match status" value="1"/>
</dbReference>
<dbReference type="Proteomes" id="UP000179023">
    <property type="component" value="Unassembled WGS sequence"/>
</dbReference>